<name>A0A9W6FSM2_9BACT</name>
<comment type="caution">
    <text evidence="2">The sequence shown here is derived from an EMBL/GenBank/DDBJ whole genome shotgun (WGS) entry which is preliminary data.</text>
</comment>
<dbReference type="InterPro" id="IPR014925">
    <property type="entry name" value="CGGC_dom"/>
</dbReference>
<organism evidence="2 3">
    <name type="scientific">Desulforhabdus amnigena</name>
    <dbReference type="NCBI Taxonomy" id="40218"/>
    <lineage>
        <taxon>Bacteria</taxon>
        <taxon>Pseudomonadati</taxon>
        <taxon>Thermodesulfobacteriota</taxon>
        <taxon>Syntrophobacteria</taxon>
        <taxon>Syntrophobacterales</taxon>
        <taxon>Syntrophobacteraceae</taxon>
        <taxon>Desulforhabdus</taxon>
    </lineage>
</organism>
<evidence type="ECO:0000313" key="2">
    <source>
        <dbReference type="EMBL" id="GLI34189.1"/>
    </source>
</evidence>
<dbReference type="Proteomes" id="UP001144372">
    <property type="component" value="Unassembled WGS sequence"/>
</dbReference>
<proteinExistence type="predicted"/>
<evidence type="ECO:0000313" key="3">
    <source>
        <dbReference type="Proteomes" id="UP001144372"/>
    </source>
</evidence>
<dbReference type="RefSeq" id="WP_281793451.1">
    <property type="nucleotide sequence ID" value="NZ_BSDR01000001.1"/>
</dbReference>
<dbReference type="AlphaFoldDB" id="A0A9W6FSM2"/>
<sequence>MARIGIITCSNCSQDTNCAAVVCLGDMRKRSGFFERYPAEEPLDLIGIINCAGCPTIAAPKKILRKVRAVAEFKLDALHFSFCMTALCPFLTKYEKTIKEEYPNLEIVLGTHKPIDKGEFQEKVRELLCPSVSPTRAMTDVIKGR</sequence>
<accession>A0A9W6FSM2</accession>
<dbReference type="SMART" id="SM01078">
    <property type="entry name" value="CGGC"/>
    <property type="match status" value="1"/>
</dbReference>
<gene>
    <name evidence="2" type="ORF">DAMNIGENAA_16220</name>
</gene>
<dbReference type="Pfam" id="PF08821">
    <property type="entry name" value="CGGC"/>
    <property type="match status" value="1"/>
</dbReference>
<protein>
    <recommendedName>
        <fullName evidence="1">CGGC domain-containing protein</fullName>
    </recommendedName>
</protein>
<feature type="domain" description="CGGC" evidence="1">
    <location>
        <begin position="3"/>
        <end position="112"/>
    </location>
</feature>
<dbReference type="EMBL" id="BSDR01000001">
    <property type="protein sequence ID" value="GLI34189.1"/>
    <property type="molecule type" value="Genomic_DNA"/>
</dbReference>
<reference evidence="2" key="1">
    <citation type="submission" date="2022-12" db="EMBL/GenBank/DDBJ databases">
        <title>Reference genome sequencing for broad-spectrum identification of bacterial and archaeal isolates by mass spectrometry.</title>
        <authorList>
            <person name="Sekiguchi Y."/>
            <person name="Tourlousse D.M."/>
        </authorList>
    </citation>
    <scope>NUCLEOTIDE SEQUENCE</scope>
    <source>
        <strain evidence="2">ASRB1</strain>
    </source>
</reference>
<evidence type="ECO:0000259" key="1">
    <source>
        <dbReference type="SMART" id="SM01078"/>
    </source>
</evidence>
<keyword evidence="3" id="KW-1185">Reference proteome</keyword>